<dbReference type="AlphaFoldDB" id="A0A922JFD1"/>
<comment type="caution">
    <text evidence="1">The sequence shown here is derived from an EMBL/GenBank/DDBJ whole genome shotgun (WGS) entry which is preliminary data.</text>
</comment>
<dbReference type="EMBL" id="CM031831">
    <property type="protein sequence ID" value="KAG6705620.1"/>
    <property type="molecule type" value="Genomic_DNA"/>
</dbReference>
<evidence type="ECO:0000313" key="1">
    <source>
        <dbReference type="EMBL" id="KAG6705620.1"/>
    </source>
</evidence>
<gene>
    <name evidence="1" type="ORF">I3842_07G188300</name>
</gene>
<name>A0A922JFD1_CARIL</name>
<evidence type="ECO:0000313" key="2">
    <source>
        <dbReference type="Proteomes" id="UP000811246"/>
    </source>
</evidence>
<reference evidence="1" key="1">
    <citation type="submission" date="2021-01" db="EMBL/GenBank/DDBJ databases">
        <authorList>
            <person name="Lovell J.T."/>
            <person name="Bentley N."/>
            <person name="Bhattarai G."/>
            <person name="Jenkins J.W."/>
            <person name="Sreedasyam A."/>
            <person name="Alarcon Y."/>
            <person name="Bock C."/>
            <person name="Boston L."/>
            <person name="Carlson J."/>
            <person name="Cervantes K."/>
            <person name="Clermont K."/>
            <person name="Krom N."/>
            <person name="Kubenka K."/>
            <person name="Mamidi S."/>
            <person name="Mattison C."/>
            <person name="Monteros M."/>
            <person name="Pisani C."/>
            <person name="Plott C."/>
            <person name="Rajasekar S."/>
            <person name="Rhein H.S."/>
            <person name="Rohla C."/>
            <person name="Song M."/>
            <person name="Hilaire R.S."/>
            <person name="Shu S."/>
            <person name="Wells L."/>
            <person name="Wang X."/>
            <person name="Webber J."/>
            <person name="Heerema R.J."/>
            <person name="Klein P."/>
            <person name="Conner P."/>
            <person name="Grauke L."/>
            <person name="Grimwood J."/>
            <person name="Schmutz J."/>
            <person name="Randall J.J."/>
        </authorList>
    </citation>
    <scope>NUCLEOTIDE SEQUENCE</scope>
    <source>
        <tissue evidence="1">Leaf</tissue>
    </source>
</reference>
<sequence length="58" mass="7271">MQEWRLWSTGGNKAEWRMIPLCLFWCLWLERNGRYLQDICTFLSIISQWHHFYRLHIS</sequence>
<accession>A0A922JFD1</accession>
<organism evidence="1 2">
    <name type="scientific">Carya illinoinensis</name>
    <name type="common">Pecan</name>
    <dbReference type="NCBI Taxonomy" id="32201"/>
    <lineage>
        <taxon>Eukaryota</taxon>
        <taxon>Viridiplantae</taxon>
        <taxon>Streptophyta</taxon>
        <taxon>Embryophyta</taxon>
        <taxon>Tracheophyta</taxon>
        <taxon>Spermatophyta</taxon>
        <taxon>Magnoliopsida</taxon>
        <taxon>eudicotyledons</taxon>
        <taxon>Gunneridae</taxon>
        <taxon>Pentapetalae</taxon>
        <taxon>rosids</taxon>
        <taxon>fabids</taxon>
        <taxon>Fagales</taxon>
        <taxon>Juglandaceae</taxon>
        <taxon>Carya</taxon>
    </lineage>
</organism>
<proteinExistence type="predicted"/>
<protein>
    <submittedName>
        <fullName evidence="1">Uncharacterized protein</fullName>
    </submittedName>
</protein>
<dbReference type="Proteomes" id="UP000811246">
    <property type="component" value="Chromosome 7"/>
</dbReference>